<dbReference type="PANTHER" id="PTHR45966:SF12">
    <property type="entry name" value="GDSL ESTERASE_LIPASE 1-LIKE ISOFORM X2"/>
    <property type="match status" value="1"/>
</dbReference>
<dbReference type="Gramene" id="PRQ51674">
    <property type="protein sequence ID" value="PRQ51674"/>
    <property type="gene ID" value="RchiOBHm_Chr2g0147071"/>
</dbReference>
<proteinExistence type="inferred from homology"/>
<name>A0A2P6RZ22_ROSCH</name>
<evidence type="ECO:0000313" key="5">
    <source>
        <dbReference type="Proteomes" id="UP000238479"/>
    </source>
</evidence>
<gene>
    <name evidence="4" type="ORF">RchiOBHm_Chr2g0147071</name>
</gene>
<keyword evidence="2 3" id="KW-0732">Signal</keyword>
<dbReference type="OMA" id="MASLAYC"/>
<dbReference type="OrthoDB" id="1600564at2759"/>
<accession>A0A2P6RZ22</accession>
<reference evidence="4 5" key="1">
    <citation type="journal article" date="2018" name="Nat. Genet.">
        <title>The Rosa genome provides new insights in the design of modern roses.</title>
        <authorList>
            <person name="Bendahmane M."/>
        </authorList>
    </citation>
    <scope>NUCLEOTIDE SEQUENCE [LARGE SCALE GENOMIC DNA]</scope>
    <source>
        <strain evidence="5">cv. Old Blush</strain>
    </source>
</reference>
<evidence type="ECO:0000313" key="4">
    <source>
        <dbReference type="EMBL" id="PRQ51674.1"/>
    </source>
</evidence>
<dbReference type="InterPro" id="IPR044552">
    <property type="entry name" value="GLIP1-5/GLL25"/>
</dbReference>
<keyword evidence="4" id="KW-0378">Hydrolase</keyword>
<feature type="chain" id="PRO_5015129150" evidence="3">
    <location>
        <begin position="17"/>
        <end position="369"/>
    </location>
</feature>
<dbReference type="InterPro" id="IPR001087">
    <property type="entry name" value="GDSL"/>
</dbReference>
<comment type="caution">
    <text evidence="4">The sequence shown here is derived from an EMBL/GenBank/DDBJ whole genome shotgun (WGS) entry which is preliminary data.</text>
</comment>
<comment type="similarity">
    <text evidence="1">Belongs to the 'GDSL' lipolytic enzyme family.</text>
</comment>
<dbReference type="Proteomes" id="UP000238479">
    <property type="component" value="Chromosome 2"/>
</dbReference>
<dbReference type="Pfam" id="PF00657">
    <property type="entry name" value="Lipase_GDSL"/>
    <property type="match status" value="1"/>
</dbReference>
<dbReference type="GO" id="GO:0106435">
    <property type="term" value="F:carboxylesterase activity"/>
    <property type="evidence" value="ECO:0007669"/>
    <property type="project" value="UniProtKB-EC"/>
</dbReference>
<dbReference type="AlphaFoldDB" id="A0A2P6RZ22"/>
<keyword evidence="5" id="KW-1185">Reference proteome</keyword>
<feature type="signal peptide" evidence="3">
    <location>
        <begin position="1"/>
        <end position="16"/>
    </location>
</feature>
<dbReference type="PANTHER" id="PTHR45966">
    <property type="entry name" value="GDSL-LIKE LIPASE/ACYLHYDROLASE"/>
    <property type="match status" value="1"/>
</dbReference>
<dbReference type="GO" id="GO:0016298">
    <property type="term" value="F:lipase activity"/>
    <property type="evidence" value="ECO:0007669"/>
    <property type="project" value="TreeGrafter"/>
</dbReference>
<evidence type="ECO:0000256" key="3">
    <source>
        <dbReference type="SAM" id="SignalP"/>
    </source>
</evidence>
<dbReference type="SUPFAM" id="SSF52266">
    <property type="entry name" value="SGNH hydrolase"/>
    <property type="match status" value="1"/>
</dbReference>
<sequence length="369" mass="40171">MASLAYCVLLLVTVLSFSPDSCFCAAHQSKPEHKAALFVFGDSLFDSGNNQYLNSSSGMGAATTKLPYGETYFKHATGRVSDGRVVPDFIAQFAKLPMPPPYLQPGAHHFTDGVNFASAGAGVLPGTFPGAIDFPTQLSYFKAMEKTLRQRLGDKETKKLLGRAVYLFSIGGNDYFSYASKNPKALQIYKRQYVAMVLRNLISVLKEIYNLGGRKIAFQNVGPLGCVPATKAMNPALGSKCSEEPLTLARLHNRALFIAFKKLEKSLPGFKFSIFDYYNALGDRINNPSKYGFKDGKAACCGSGAYRGSNCGGGRNGTAYELCSNPSEYVWFDGAHTTESANHQLAELIWNGPQNITGPYTVKKLFDLA</sequence>
<dbReference type="InterPro" id="IPR036514">
    <property type="entry name" value="SGNH_hydro_sf"/>
</dbReference>
<evidence type="ECO:0000256" key="2">
    <source>
        <dbReference type="ARBA" id="ARBA00022729"/>
    </source>
</evidence>
<dbReference type="EC" id="3.1.1.1" evidence="4"/>
<dbReference type="Gene3D" id="3.40.50.1110">
    <property type="entry name" value="SGNH hydrolase"/>
    <property type="match status" value="1"/>
</dbReference>
<evidence type="ECO:0000256" key="1">
    <source>
        <dbReference type="ARBA" id="ARBA00008668"/>
    </source>
</evidence>
<organism evidence="4 5">
    <name type="scientific">Rosa chinensis</name>
    <name type="common">China rose</name>
    <dbReference type="NCBI Taxonomy" id="74649"/>
    <lineage>
        <taxon>Eukaryota</taxon>
        <taxon>Viridiplantae</taxon>
        <taxon>Streptophyta</taxon>
        <taxon>Embryophyta</taxon>
        <taxon>Tracheophyta</taxon>
        <taxon>Spermatophyta</taxon>
        <taxon>Magnoliopsida</taxon>
        <taxon>eudicotyledons</taxon>
        <taxon>Gunneridae</taxon>
        <taxon>Pentapetalae</taxon>
        <taxon>rosids</taxon>
        <taxon>fabids</taxon>
        <taxon>Rosales</taxon>
        <taxon>Rosaceae</taxon>
        <taxon>Rosoideae</taxon>
        <taxon>Rosoideae incertae sedis</taxon>
        <taxon>Rosa</taxon>
    </lineage>
</organism>
<dbReference type="InterPro" id="IPR035669">
    <property type="entry name" value="SGNH_plant_lipase-like"/>
</dbReference>
<dbReference type="EMBL" id="PDCK01000040">
    <property type="protein sequence ID" value="PRQ51674.1"/>
    <property type="molecule type" value="Genomic_DNA"/>
</dbReference>
<dbReference type="CDD" id="cd01837">
    <property type="entry name" value="SGNH_plant_lipase_like"/>
    <property type="match status" value="1"/>
</dbReference>
<protein>
    <submittedName>
        <fullName evidence="4">Putative carboxylesterase</fullName>
        <ecNumber evidence="4">3.1.1.1</ecNumber>
    </submittedName>
</protein>